<sequence>MAGDETPKGGPIRRIVCSIGLRGGVRNAWSSTRLLQVKV</sequence>
<gene>
    <name evidence="1" type="ORF">YSA_02922</name>
</gene>
<dbReference type="KEGG" id="ppi:YSA_02922"/>
<dbReference type="AlphaFoldDB" id="I3US82"/>
<dbReference type="Proteomes" id="UP000005268">
    <property type="component" value="Chromosome"/>
</dbReference>
<dbReference type="EMBL" id="CP003588">
    <property type="protein sequence ID" value="AFK68353.1"/>
    <property type="molecule type" value="Genomic_DNA"/>
</dbReference>
<protein>
    <submittedName>
        <fullName evidence="1">Uncharacterized protein</fullName>
    </submittedName>
</protein>
<reference evidence="1 2" key="1">
    <citation type="journal article" date="2012" name="J. Bacteriol.">
        <title>Complete Genome Sequence of the Naphthalene-Degrading Pseudomonas putida Strain ND6.</title>
        <authorList>
            <person name="Li S."/>
            <person name="Zhao H."/>
            <person name="Li Y."/>
            <person name="Niu S."/>
            <person name="Cai B."/>
        </authorList>
    </citation>
    <scope>NUCLEOTIDE SEQUENCE [LARGE SCALE GENOMIC DNA]</scope>
    <source>
        <strain evidence="1 2">ND6</strain>
    </source>
</reference>
<dbReference type="HOGENOM" id="CLU_3315632_0_0_6"/>
<accession>I3US82</accession>
<organism evidence="1 2">
    <name type="scientific">Pseudomonas putida ND6</name>
    <dbReference type="NCBI Taxonomy" id="231023"/>
    <lineage>
        <taxon>Bacteria</taxon>
        <taxon>Pseudomonadati</taxon>
        <taxon>Pseudomonadota</taxon>
        <taxon>Gammaproteobacteria</taxon>
        <taxon>Pseudomonadales</taxon>
        <taxon>Pseudomonadaceae</taxon>
        <taxon>Pseudomonas</taxon>
    </lineage>
</organism>
<proteinExistence type="predicted"/>
<evidence type="ECO:0000313" key="1">
    <source>
        <dbReference type="EMBL" id="AFK68353.1"/>
    </source>
</evidence>
<evidence type="ECO:0000313" key="2">
    <source>
        <dbReference type="Proteomes" id="UP000005268"/>
    </source>
</evidence>
<name>I3US82_PSEPU</name>